<accession>A0A224X5D0</accession>
<dbReference type="GO" id="GO:0006508">
    <property type="term" value="P:proteolysis"/>
    <property type="evidence" value="ECO:0007669"/>
    <property type="project" value="UniProtKB-KW"/>
</dbReference>
<dbReference type="Proteomes" id="UP000218689">
    <property type="component" value="Unassembled WGS sequence"/>
</dbReference>
<dbReference type="SUPFAM" id="SSF54001">
    <property type="entry name" value="Cysteine proteinases"/>
    <property type="match status" value="1"/>
</dbReference>
<comment type="similarity">
    <text evidence="1">Belongs to the peptidase C40 family.</text>
</comment>
<evidence type="ECO:0000256" key="4">
    <source>
        <dbReference type="ARBA" id="ARBA00022807"/>
    </source>
</evidence>
<dbReference type="Pfam" id="PF00877">
    <property type="entry name" value="NLPC_P60"/>
    <property type="match status" value="1"/>
</dbReference>
<dbReference type="InterPro" id="IPR038765">
    <property type="entry name" value="Papain-like_cys_pep_sf"/>
</dbReference>
<organism evidence="6 7">
    <name type="scientific">Pseudolactococcus reticulitermitis</name>
    <dbReference type="NCBI Taxonomy" id="2025039"/>
    <lineage>
        <taxon>Bacteria</taxon>
        <taxon>Bacillati</taxon>
        <taxon>Bacillota</taxon>
        <taxon>Bacilli</taxon>
        <taxon>Lactobacillales</taxon>
        <taxon>Streptococcaceae</taxon>
        <taxon>Pseudolactococcus</taxon>
    </lineage>
</organism>
<dbReference type="InterPro" id="IPR051202">
    <property type="entry name" value="Peptidase_C40"/>
</dbReference>
<comment type="caution">
    <text evidence="6">The sequence shown here is derived from an EMBL/GenBank/DDBJ whole genome shotgun (WGS) entry which is preliminary data.</text>
</comment>
<keyword evidence="2" id="KW-0645">Protease</keyword>
<dbReference type="PANTHER" id="PTHR47053:SF1">
    <property type="entry name" value="MUREIN DD-ENDOPEPTIDASE MEPH-RELATED"/>
    <property type="match status" value="1"/>
</dbReference>
<dbReference type="GO" id="GO:0008234">
    <property type="term" value="F:cysteine-type peptidase activity"/>
    <property type="evidence" value="ECO:0007669"/>
    <property type="project" value="UniProtKB-KW"/>
</dbReference>
<evidence type="ECO:0000256" key="3">
    <source>
        <dbReference type="ARBA" id="ARBA00022801"/>
    </source>
</evidence>
<sequence>MKTPFGAFFCGTMLLMLKKRNNKIKLILTAFVVVSAGFGLSAKADEITAHQLNLQDNLTQHQPKPNLDYFMGLANDKRVEKEQVTVKKTVHEAEKATVPPPAPVKTREEKLVATANRYQGVPYVYGGTTPDGFDCSGFTSYVYREALGQEIGRMTWNQMAVGQQISVDDAKVGDLLVFFGGNHVGIYLGNGQFIHAPQPGDIVSVSSLATMPADFALRF</sequence>
<feature type="domain" description="NlpC/P60" evidence="5">
    <location>
        <begin position="105"/>
        <end position="219"/>
    </location>
</feature>
<keyword evidence="7" id="KW-1185">Reference proteome</keyword>
<reference evidence="7" key="1">
    <citation type="submission" date="2017-08" db="EMBL/GenBank/DDBJ databases">
        <title>Draft genome sequence of Lactococcus sp. strain Rs-Y01, isolated from the gut of the lower termite Reticulitermes speratus.</title>
        <authorList>
            <person name="Ohkuma M."/>
            <person name="Yuki M."/>
        </authorList>
    </citation>
    <scope>NUCLEOTIDE SEQUENCE [LARGE SCALE GENOMIC DNA]</scope>
    <source>
        <strain evidence="7">Rs-Y01</strain>
    </source>
</reference>
<evidence type="ECO:0000256" key="2">
    <source>
        <dbReference type="ARBA" id="ARBA00022670"/>
    </source>
</evidence>
<dbReference type="PANTHER" id="PTHR47053">
    <property type="entry name" value="MUREIN DD-ENDOPEPTIDASE MEPH-RELATED"/>
    <property type="match status" value="1"/>
</dbReference>
<keyword evidence="3" id="KW-0378">Hydrolase</keyword>
<dbReference type="InterPro" id="IPR000064">
    <property type="entry name" value="NLP_P60_dom"/>
</dbReference>
<evidence type="ECO:0000313" key="6">
    <source>
        <dbReference type="EMBL" id="GAX46750.1"/>
    </source>
</evidence>
<dbReference type="AlphaFoldDB" id="A0A224X5D0"/>
<name>A0A224X5D0_9LACT</name>
<evidence type="ECO:0000313" key="7">
    <source>
        <dbReference type="Proteomes" id="UP000218689"/>
    </source>
</evidence>
<protein>
    <recommendedName>
        <fullName evidence="5">NlpC/P60 domain-containing protein</fullName>
    </recommendedName>
</protein>
<dbReference type="PROSITE" id="PS51935">
    <property type="entry name" value="NLPC_P60"/>
    <property type="match status" value="1"/>
</dbReference>
<evidence type="ECO:0000259" key="5">
    <source>
        <dbReference type="PROSITE" id="PS51935"/>
    </source>
</evidence>
<evidence type="ECO:0000256" key="1">
    <source>
        <dbReference type="ARBA" id="ARBA00007074"/>
    </source>
</evidence>
<gene>
    <name evidence="6" type="ORF">RsY01_329</name>
</gene>
<dbReference type="Gene3D" id="3.90.1720.10">
    <property type="entry name" value="endopeptidase domain like (from Nostoc punctiforme)"/>
    <property type="match status" value="1"/>
</dbReference>
<proteinExistence type="inferred from homology"/>
<dbReference type="EMBL" id="BEDT01000001">
    <property type="protein sequence ID" value="GAX46750.1"/>
    <property type="molecule type" value="Genomic_DNA"/>
</dbReference>
<keyword evidence="4" id="KW-0788">Thiol protease</keyword>